<evidence type="ECO:0000313" key="4">
    <source>
        <dbReference type="EMBL" id="KAF7330558.1"/>
    </source>
</evidence>
<evidence type="ECO:0000259" key="3">
    <source>
        <dbReference type="Pfam" id="PF19282"/>
    </source>
</evidence>
<dbReference type="EMBL" id="JACAZI010000033">
    <property type="protein sequence ID" value="KAF7330558.1"/>
    <property type="molecule type" value="Genomic_DNA"/>
</dbReference>
<dbReference type="OrthoDB" id="26399at2759"/>
<gene>
    <name evidence="4" type="ORF">MVEN_02495800</name>
</gene>
<keyword evidence="5" id="KW-1185">Reference proteome</keyword>
<dbReference type="InterPro" id="IPR040017">
    <property type="entry name" value="XPOT"/>
</dbReference>
<evidence type="ECO:0000256" key="2">
    <source>
        <dbReference type="RuleBase" id="RU366037"/>
    </source>
</evidence>
<dbReference type="Proteomes" id="UP000620124">
    <property type="component" value="Unassembled WGS sequence"/>
</dbReference>
<dbReference type="PANTHER" id="PTHR15952">
    <property type="entry name" value="EXPORTIN-T/LOS1"/>
    <property type="match status" value="1"/>
</dbReference>
<keyword evidence="2" id="KW-0813">Transport</keyword>
<dbReference type="Gene3D" id="1.25.10.10">
    <property type="entry name" value="Leucine-rich Repeat Variant"/>
    <property type="match status" value="1"/>
</dbReference>
<comment type="function">
    <text evidence="2">tRNA nucleus export receptor which facilitates tRNA translocation across the nuclear pore complex.</text>
</comment>
<evidence type="ECO:0000256" key="1">
    <source>
        <dbReference type="ARBA" id="ARBA00009466"/>
    </source>
</evidence>
<keyword evidence="2" id="KW-0539">Nucleus</keyword>
<dbReference type="GO" id="GO:0000049">
    <property type="term" value="F:tRNA binding"/>
    <property type="evidence" value="ECO:0007669"/>
    <property type="project" value="UniProtKB-UniRule"/>
</dbReference>
<dbReference type="GO" id="GO:0005643">
    <property type="term" value="C:nuclear pore"/>
    <property type="evidence" value="ECO:0007669"/>
    <property type="project" value="TreeGrafter"/>
</dbReference>
<dbReference type="Pfam" id="PF19282">
    <property type="entry name" value="Exportin-T"/>
    <property type="match status" value="1"/>
</dbReference>
<dbReference type="GO" id="GO:0005737">
    <property type="term" value="C:cytoplasm"/>
    <property type="evidence" value="ECO:0007669"/>
    <property type="project" value="UniProtKB-SubCell"/>
</dbReference>
<sequence length="111" mass="12708">MAQPNTKGLPGFEQYIYERIVTTVFRVPSLPEFNLKDAGHGQVLHEVANLLQTVFKTRGTEAYDYFLGVFLPSQGWPQETALDFTGKLRDLDAKGFRKYFTEFVRSSRPES</sequence>
<accession>A0A8H6WXL8</accession>
<dbReference type="GO" id="GO:0071528">
    <property type="term" value="P:tRNA re-export from nucleus"/>
    <property type="evidence" value="ECO:0007669"/>
    <property type="project" value="UniProtKB-UniRule"/>
</dbReference>
<reference evidence="4" key="1">
    <citation type="submission" date="2020-05" db="EMBL/GenBank/DDBJ databases">
        <title>Mycena genomes resolve the evolution of fungal bioluminescence.</title>
        <authorList>
            <person name="Tsai I.J."/>
        </authorList>
    </citation>
    <scope>NUCLEOTIDE SEQUENCE</scope>
    <source>
        <strain evidence="4">CCC161011</strain>
    </source>
</reference>
<dbReference type="AlphaFoldDB" id="A0A8H6WXL8"/>
<name>A0A8H6WXL8_9AGAR</name>
<dbReference type="PANTHER" id="PTHR15952:SF11">
    <property type="entry name" value="EXPORTIN-T"/>
    <property type="match status" value="1"/>
</dbReference>
<comment type="caution">
    <text evidence="4">The sequence shown here is derived from an EMBL/GenBank/DDBJ whole genome shotgun (WGS) entry which is preliminary data.</text>
</comment>
<keyword evidence="2" id="KW-0694">RNA-binding</keyword>
<organism evidence="4 5">
    <name type="scientific">Mycena venus</name>
    <dbReference type="NCBI Taxonomy" id="2733690"/>
    <lineage>
        <taxon>Eukaryota</taxon>
        <taxon>Fungi</taxon>
        <taxon>Dikarya</taxon>
        <taxon>Basidiomycota</taxon>
        <taxon>Agaricomycotina</taxon>
        <taxon>Agaricomycetes</taxon>
        <taxon>Agaricomycetidae</taxon>
        <taxon>Agaricales</taxon>
        <taxon>Marasmiineae</taxon>
        <taxon>Mycenaceae</taxon>
        <taxon>Mycena</taxon>
    </lineage>
</organism>
<keyword evidence="2" id="KW-0820">tRNA-binding</keyword>
<comment type="subcellular location">
    <subcellularLocation>
        <location evidence="2">Nucleus</location>
    </subcellularLocation>
    <subcellularLocation>
        <location evidence="2">Cytoplasm</location>
    </subcellularLocation>
    <text evidence="2">Shuttles between the nucleus and the cytoplasm.</text>
</comment>
<dbReference type="InterPro" id="IPR011989">
    <property type="entry name" value="ARM-like"/>
</dbReference>
<comment type="similarity">
    <text evidence="1 2">Belongs to the exportin family.</text>
</comment>
<dbReference type="GO" id="GO:0016363">
    <property type="term" value="C:nuclear matrix"/>
    <property type="evidence" value="ECO:0007669"/>
    <property type="project" value="TreeGrafter"/>
</dbReference>
<dbReference type="GO" id="GO:0031267">
    <property type="term" value="F:small GTPase binding"/>
    <property type="evidence" value="ECO:0007669"/>
    <property type="project" value="InterPro"/>
</dbReference>
<feature type="domain" description="Exportin-T C-terminal" evidence="3">
    <location>
        <begin position="4"/>
        <end position="106"/>
    </location>
</feature>
<proteinExistence type="inferred from homology"/>
<protein>
    <recommendedName>
        <fullName evidence="2">Exportin-T</fullName>
    </recommendedName>
    <alternativeName>
        <fullName evidence="2">Exportin(tRNA)</fullName>
    </alternativeName>
    <alternativeName>
        <fullName evidence="2">tRNA exportin</fullName>
    </alternativeName>
</protein>
<evidence type="ECO:0000313" key="5">
    <source>
        <dbReference type="Proteomes" id="UP000620124"/>
    </source>
</evidence>
<keyword evidence="2" id="KW-0963">Cytoplasm</keyword>
<dbReference type="InterPro" id="IPR045546">
    <property type="entry name" value="Exportin-T_C"/>
</dbReference>